<reference evidence="1 2" key="1">
    <citation type="submission" date="2019-03" db="EMBL/GenBank/DDBJ databases">
        <title>Single cell metagenomics reveals metabolic interactions within the superorganism composed of flagellate Streblomastix strix and complex community of Bacteroidetes bacteria on its surface.</title>
        <authorList>
            <person name="Treitli S.C."/>
            <person name="Kolisko M."/>
            <person name="Husnik F."/>
            <person name="Keeling P."/>
            <person name="Hampl V."/>
        </authorList>
    </citation>
    <scope>NUCLEOTIDE SEQUENCE [LARGE SCALE GENOMIC DNA]</scope>
    <source>
        <strain evidence="1">ST1C</strain>
    </source>
</reference>
<proteinExistence type="predicted"/>
<dbReference type="EMBL" id="SNRW01006817">
    <property type="protein sequence ID" value="KAA6382380.1"/>
    <property type="molecule type" value="Genomic_DNA"/>
</dbReference>
<organism evidence="1 2">
    <name type="scientific">Streblomastix strix</name>
    <dbReference type="NCBI Taxonomy" id="222440"/>
    <lineage>
        <taxon>Eukaryota</taxon>
        <taxon>Metamonada</taxon>
        <taxon>Preaxostyla</taxon>
        <taxon>Oxymonadida</taxon>
        <taxon>Streblomastigidae</taxon>
        <taxon>Streblomastix</taxon>
    </lineage>
</organism>
<gene>
    <name evidence="1" type="ORF">EZS28_022095</name>
</gene>
<dbReference type="AlphaFoldDB" id="A0A5J4VIS4"/>
<evidence type="ECO:0000313" key="1">
    <source>
        <dbReference type="EMBL" id="KAA6382380.1"/>
    </source>
</evidence>
<name>A0A5J4VIS4_9EUKA</name>
<dbReference type="Proteomes" id="UP000324800">
    <property type="component" value="Unassembled WGS sequence"/>
</dbReference>
<evidence type="ECO:0000313" key="2">
    <source>
        <dbReference type="Proteomes" id="UP000324800"/>
    </source>
</evidence>
<accession>A0A5J4VIS4</accession>
<protein>
    <submittedName>
        <fullName evidence="1">Uncharacterized protein</fullName>
    </submittedName>
</protein>
<comment type="caution">
    <text evidence="1">The sequence shown here is derived from an EMBL/GenBank/DDBJ whole genome shotgun (WGS) entry which is preliminary data.</text>
</comment>
<sequence>MADLNHIWEKASKYERELILFDDVQIFGFQLNNFGAHPTTGECDMIKEDAVAVQLFFFTIHHAARILAGEAQQKRELPLVNDQIKESIGKDYNAFSDLEKLSKDRIKLQYKQTISEFQIQLLQFHDQTVNYEKNLTVEQLITFYDKQSSRWTDQNKLIKPENVKTLLSFWIANIPYTIYKFPSNLTLISITDSKTRIIHIEAYFSDTGTVCIVLIKFIYKLLEKLEKNGRN</sequence>